<accession>A0A1M6BAW5</accession>
<evidence type="ECO:0000313" key="3">
    <source>
        <dbReference type="EMBL" id="SHI45904.1"/>
    </source>
</evidence>
<protein>
    <submittedName>
        <fullName evidence="3">Competence protein ComFC</fullName>
    </submittedName>
</protein>
<evidence type="ECO:0000256" key="1">
    <source>
        <dbReference type="ARBA" id="ARBA00008007"/>
    </source>
</evidence>
<dbReference type="CDD" id="cd06223">
    <property type="entry name" value="PRTases_typeI"/>
    <property type="match status" value="1"/>
</dbReference>
<organism evidence="3 4">
    <name type="scientific">Clostridium amylolyticum</name>
    <dbReference type="NCBI Taxonomy" id="1121298"/>
    <lineage>
        <taxon>Bacteria</taxon>
        <taxon>Bacillati</taxon>
        <taxon>Bacillota</taxon>
        <taxon>Clostridia</taxon>
        <taxon>Eubacteriales</taxon>
        <taxon>Clostridiaceae</taxon>
        <taxon>Clostridium</taxon>
    </lineage>
</organism>
<dbReference type="Proteomes" id="UP000184080">
    <property type="component" value="Unassembled WGS sequence"/>
</dbReference>
<dbReference type="SUPFAM" id="SSF53271">
    <property type="entry name" value="PRTase-like"/>
    <property type="match status" value="1"/>
</dbReference>
<feature type="domain" description="Phosphoribosyltransferase" evidence="2">
    <location>
        <begin position="165"/>
        <end position="221"/>
    </location>
</feature>
<dbReference type="AlphaFoldDB" id="A0A1M6BAW5"/>
<evidence type="ECO:0000259" key="2">
    <source>
        <dbReference type="Pfam" id="PF00156"/>
    </source>
</evidence>
<keyword evidence="4" id="KW-1185">Reference proteome</keyword>
<dbReference type="RefSeq" id="WP_073003804.1">
    <property type="nucleotide sequence ID" value="NZ_FQZO01000001.1"/>
</dbReference>
<dbReference type="PANTHER" id="PTHR47505">
    <property type="entry name" value="DNA UTILIZATION PROTEIN YHGH"/>
    <property type="match status" value="1"/>
</dbReference>
<proteinExistence type="inferred from homology"/>
<dbReference type="EMBL" id="FQZO01000001">
    <property type="protein sequence ID" value="SHI45904.1"/>
    <property type="molecule type" value="Genomic_DNA"/>
</dbReference>
<gene>
    <name evidence="3" type="ORF">SAMN05444401_0696</name>
</gene>
<name>A0A1M6BAW5_9CLOT</name>
<evidence type="ECO:0000313" key="4">
    <source>
        <dbReference type="Proteomes" id="UP000184080"/>
    </source>
</evidence>
<dbReference type="InterPro" id="IPR000836">
    <property type="entry name" value="PRTase_dom"/>
</dbReference>
<dbReference type="InterPro" id="IPR051910">
    <property type="entry name" value="ComF/GntX_DNA_util-trans"/>
</dbReference>
<dbReference type="STRING" id="1121298.SAMN05444401_0696"/>
<dbReference type="Gene3D" id="3.40.50.2020">
    <property type="match status" value="1"/>
</dbReference>
<dbReference type="PANTHER" id="PTHR47505:SF1">
    <property type="entry name" value="DNA UTILIZATION PROTEIN YHGH"/>
    <property type="match status" value="1"/>
</dbReference>
<reference evidence="3 4" key="1">
    <citation type="submission" date="2016-11" db="EMBL/GenBank/DDBJ databases">
        <authorList>
            <person name="Jaros S."/>
            <person name="Januszkiewicz K."/>
            <person name="Wedrychowicz H."/>
        </authorList>
    </citation>
    <scope>NUCLEOTIDE SEQUENCE [LARGE SCALE GENOMIC DNA]</scope>
    <source>
        <strain evidence="3 4">DSM 21864</strain>
    </source>
</reference>
<dbReference type="InterPro" id="IPR029057">
    <property type="entry name" value="PRTase-like"/>
</dbReference>
<sequence>MGKRIFKLIKGYFYYFLELLYPFDDKCLCCGEQAESYICPRCFKGISFVDKECFTSLEDINIRCYSCTYYSHTMKQLILNFKYKRDFLCSDYFTILMKNYIINNNIEFDIITYVPSDKKALKKRGFNQSKVLATKIAEVLDKKCLDLLARKSGALEQKRLSKEDRWNNLKESFSAKPTVEIKDKKILIIDDVFTTGATAYYCAKALISSGVSEIIVLTLAKSNV</sequence>
<dbReference type="Pfam" id="PF00156">
    <property type="entry name" value="Pribosyltran"/>
    <property type="match status" value="1"/>
</dbReference>
<comment type="similarity">
    <text evidence="1">Belongs to the ComF/GntX family.</text>
</comment>
<dbReference type="OrthoDB" id="9779910at2"/>